<evidence type="ECO:0000313" key="2">
    <source>
        <dbReference type="EMBL" id="MDY3558112.1"/>
    </source>
</evidence>
<dbReference type="InterPro" id="IPR003615">
    <property type="entry name" value="HNH_nuc"/>
</dbReference>
<sequence>MPNAPGLPPIRPRCQPRPRLTTTERGYGWEHQQQRERLIRQFPICQRCENDWSAHLHHRDRNPHNRADSNVELLCHGCHAKEHAPAT</sequence>
<reference evidence="3" key="1">
    <citation type="journal article" date="2023" name="Mar. Drugs">
        <title>Gemmata algarum, a Novel Planctomycete Isolated from an Algal Mat, Displays Antimicrobial Activity.</title>
        <authorList>
            <person name="Kumar G."/>
            <person name="Kallscheuer N."/>
            <person name="Kashif M."/>
            <person name="Ahamad S."/>
            <person name="Jagadeeshwari U."/>
            <person name="Pannikurungottu S."/>
            <person name="Haufschild T."/>
            <person name="Kabuu M."/>
            <person name="Sasikala C."/>
            <person name="Jogler C."/>
            <person name="Ramana C."/>
        </authorList>
    </citation>
    <scope>NUCLEOTIDE SEQUENCE [LARGE SCALE GENOMIC DNA]</scope>
    <source>
        <strain evidence="3">JC673</strain>
    </source>
</reference>
<evidence type="ECO:0000313" key="3">
    <source>
        <dbReference type="Proteomes" id="UP001272242"/>
    </source>
</evidence>
<evidence type="ECO:0000256" key="1">
    <source>
        <dbReference type="SAM" id="MobiDB-lite"/>
    </source>
</evidence>
<dbReference type="Proteomes" id="UP001272242">
    <property type="component" value="Unassembled WGS sequence"/>
</dbReference>
<gene>
    <name evidence="2" type="ORF">R5W23_000833</name>
</gene>
<evidence type="ECO:0008006" key="4">
    <source>
        <dbReference type="Google" id="ProtNLM"/>
    </source>
</evidence>
<organism evidence="2 3">
    <name type="scientific">Gemmata algarum</name>
    <dbReference type="NCBI Taxonomy" id="2975278"/>
    <lineage>
        <taxon>Bacteria</taxon>
        <taxon>Pseudomonadati</taxon>
        <taxon>Planctomycetota</taxon>
        <taxon>Planctomycetia</taxon>
        <taxon>Gemmatales</taxon>
        <taxon>Gemmataceae</taxon>
        <taxon>Gemmata</taxon>
    </lineage>
</organism>
<proteinExistence type="predicted"/>
<feature type="region of interest" description="Disordered" evidence="1">
    <location>
        <begin position="1"/>
        <end position="32"/>
    </location>
</feature>
<dbReference type="CDD" id="cd00085">
    <property type="entry name" value="HNHc"/>
    <property type="match status" value="1"/>
</dbReference>
<accession>A0ABU5ERY5</accession>
<comment type="caution">
    <text evidence="2">The sequence shown here is derived from an EMBL/GenBank/DDBJ whole genome shotgun (WGS) entry which is preliminary data.</text>
</comment>
<dbReference type="EMBL" id="JAXBLV010000013">
    <property type="protein sequence ID" value="MDY3558112.1"/>
    <property type="molecule type" value="Genomic_DNA"/>
</dbReference>
<name>A0ABU5ERY5_9BACT</name>
<dbReference type="RefSeq" id="WP_320685081.1">
    <property type="nucleotide sequence ID" value="NZ_JAXBLV010000013.1"/>
</dbReference>
<protein>
    <recommendedName>
        <fullName evidence="4">HNH endonuclease</fullName>
    </recommendedName>
</protein>
<feature type="compositionally biased region" description="Pro residues" evidence="1">
    <location>
        <begin position="1"/>
        <end position="11"/>
    </location>
</feature>
<keyword evidence="3" id="KW-1185">Reference proteome</keyword>